<dbReference type="EMBL" id="RBNI01003856">
    <property type="protein sequence ID" value="RUP47988.1"/>
    <property type="molecule type" value="Genomic_DNA"/>
</dbReference>
<dbReference type="Proteomes" id="UP000268093">
    <property type="component" value="Unassembled WGS sequence"/>
</dbReference>
<proteinExistence type="predicted"/>
<keyword evidence="2" id="KW-1185">Reference proteome</keyword>
<dbReference type="AlphaFoldDB" id="A0A433DAW8"/>
<accession>A0A433DAW8</accession>
<sequence>MAWMVATRGAPRILPDKEFLRLLFGSIGGSVGVLNDDIEHLGEVLAQAVRCARLDPTARRRNEAFHRRRVQPTGELLLFRLHTLHNRNSEEILVDLRVERQDLTDLDVGLRLGQVRRVALLP</sequence>
<organism evidence="1 2">
    <name type="scientific">Jimgerdemannia flammicorona</name>
    <dbReference type="NCBI Taxonomy" id="994334"/>
    <lineage>
        <taxon>Eukaryota</taxon>
        <taxon>Fungi</taxon>
        <taxon>Fungi incertae sedis</taxon>
        <taxon>Mucoromycota</taxon>
        <taxon>Mucoromycotina</taxon>
        <taxon>Endogonomycetes</taxon>
        <taxon>Endogonales</taxon>
        <taxon>Endogonaceae</taxon>
        <taxon>Jimgerdemannia</taxon>
    </lineage>
</organism>
<gene>
    <name evidence="1" type="ORF">BC936DRAFT_145105</name>
</gene>
<evidence type="ECO:0000313" key="2">
    <source>
        <dbReference type="Proteomes" id="UP000268093"/>
    </source>
</evidence>
<reference evidence="1 2" key="1">
    <citation type="journal article" date="2018" name="New Phytol.">
        <title>Phylogenomics of Endogonaceae and evolution of mycorrhizas within Mucoromycota.</title>
        <authorList>
            <person name="Chang Y."/>
            <person name="Desiro A."/>
            <person name="Na H."/>
            <person name="Sandor L."/>
            <person name="Lipzen A."/>
            <person name="Clum A."/>
            <person name="Barry K."/>
            <person name="Grigoriev I.V."/>
            <person name="Martin F.M."/>
            <person name="Stajich J.E."/>
            <person name="Smith M.E."/>
            <person name="Bonito G."/>
            <person name="Spatafora J.W."/>
        </authorList>
    </citation>
    <scope>NUCLEOTIDE SEQUENCE [LARGE SCALE GENOMIC DNA]</scope>
    <source>
        <strain evidence="1 2">GMNB39</strain>
    </source>
</reference>
<protein>
    <submittedName>
        <fullName evidence="1">Uncharacterized protein</fullName>
    </submittedName>
</protein>
<comment type="caution">
    <text evidence="1">The sequence shown here is derived from an EMBL/GenBank/DDBJ whole genome shotgun (WGS) entry which is preliminary data.</text>
</comment>
<dbReference type="OrthoDB" id="10597951at2759"/>
<evidence type="ECO:0000313" key="1">
    <source>
        <dbReference type="EMBL" id="RUP47988.1"/>
    </source>
</evidence>
<name>A0A433DAW8_9FUNG</name>